<dbReference type="SUPFAM" id="SSF51735">
    <property type="entry name" value="NAD(P)-binding Rossmann-fold domains"/>
    <property type="match status" value="1"/>
</dbReference>
<dbReference type="OrthoDB" id="63584at2"/>
<evidence type="ECO:0000313" key="2">
    <source>
        <dbReference type="Proteomes" id="UP000192726"/>
    </source>
</evidence>
<name>A0A1V0U170_9ACTN</name>
<dbReference type="Proteomes" id="UP000192726">
    <property type="component" value="Chromosome"/>
</dbReference>
<dbReference type="EMBL" id="CP020569">
    <property type="protein sequence ID" value="ARF58887.1"/>
    <property type="molecule type" value="Genomic_DNA"/>
</dbReference>
<dbReference type="NCBIfam" id="NF006159">
    <property type="entry name" value="PRK08303.1"/>
    <property type="match status" value="1"/>
</dbReference>
<reference evidence="1 2" key="1">
    <citation type="submission" date="2017-04" db="EMBL/GenBank/DDBJ databases">
        <title>Complete Genome Sequence of Streptomyces gilvosporeus F607, a Capable Producer of Natamycin.</title>
        <authorList>
            <person name="Zong G."/>
            <person name="Zhong C."/>
            <person name="Fu J."/>
            <person name="Qin R."/>
            <person name="Cao G."/>
        </authorList>
    </citation>
    <scope>NUCLEOTIDE SEQUENCE [LARGE SCALE GENOMIC DNA]</scope>
    <source>
        <strain evidence="1 2">F607</strain>
    </source>
</reference>
<dbReference type="PANTHER" id="PTHR44147">
    <property type="entry name" value="DEHYDROGENASE/REDUCTASE SDR FAMILY MEMBER 1"/>
    <property type="match status" value="1"/>
</dbReference>
<dbReference type="InterPro" id="IPR036291">
    <property type="entry name" value="NAD(P)-bd_dom_sf"/>
</dbReference>
<keyword evidence="2" id="KW-1185">Reference proteome</keyword>
<dbReference type="PRINTS" id="PR00081">
    <property type="entry name" value="GDHRDH"/>
</dbReference>
<dbReference type="Gene3D" id="3.40.50.720">
    <property type="entry name" value="NAD(P)-binding Rossmann-like Domain"/>
    <property type="match status" value="1"/>
</dbReference>
<dbReference type="Pfam" id="PF00106">
    <property type="entry name" value="adh_short"/>
    <property type="match status" value="1"/>
</dbReference>
<protein>
    <submittedName>
        <fullName evidence="1">Short-chain dehydrogenase</fullName>
    </submittedName>
</protein>
<accession>A0A1V0U170</accession>
<dbReference type="PANTHER" id="PTHR44147:SF2">
    <property type="entry name" value="DEHYDROGENASE_REDUCTASE SDR FAMILY MEMBER 1"/>
    <property type="match status" value="1"/>
</dbReference>
<dbReference type="AlphaFoldDB" id="A0A1V0U170"/>
<dbReference type="InterPro" id="IPR002347">
    <property type="entry name" value="SDR_fam"/>
</dbReference>
<evidence type="ECO:0000313" key="1">
    <source>
        <dbReference type="EMBL" id="ARF58887.1"/>
    </source>
</evidence>
<dbReference type="STRING" id="553510.B1H19_36095"/>
<sequence length="315" mass="33927">MNARKSQSAGGEKELAGKVALVAGATRGGGRAMAVELGRAGATVYVTGRTARGAISETGRPAETIEQTAELVTAAGGEGIAAVVDHLQADQVQALAERIDREQGRLDILVNAVWGGEHLVERGKKMWECDLDKGRRMLQLGIETYYVTSHYALPLLIRRPGGLVVELTDGTEEFNHGHYRAPFAFDLAKFAPFRMTWALAEEVKEYGCTALGLAPGWMRTEAMLDAFGITEENWRDGCKVDPTFAISETPVFTARAVTALAADPGVARYNGGSLSVGTLAKEYGFTDADGSAPDSVRYFQDFMRTGQAPNADDYR</sequence>
<dbReference type="KEGG" id="sgv:B1H19_36095"/>
<gene>
    <name evidence="1" type="ORF">B1H19_36095</name>
</gene>
<proteinExistence type="predicted"/>
<organism evidence="1 2">
    <name type="scientific">Streptomyces gilvosporeus</name>
    <dbReference type="NCBI Taxonomy" id="553510"/>
    <lineage>
        <taxon>Bacteria</taxon>
        <taxon>Bacillati</taxon>
        <taxon>Actinomycetota</taxon>
        <taxon>Actinomycetes</taxon>
        <taxon>Kitasatosporales</taxon>
        <taxon>Streptomycetaceae</taxon>
        <taxon>Streptomyces</taxon>
    </lineage>
</organism>
<dbReference type="RefSeq" id="WP_083109079.1">
    <property type="nucleotide sequence ID" value="NZ_CP020569.1"/>
</dbReference>